<feature type="domain" description="CBS" evidence="1">
    <location>
        <begin position="86"/>
        <end position="138"/>
    </location>
</feature>
<comment type="caution">
    <text evidence="2">The sequence shown here is derived from an EMBL/GenBank/DDBJ whole genome shotgun (WGS) entry which is preliminary data.</text>
</comment>
<evidence type="ECO:0000313" key="3">
    <source>
        <dbReference type="Proteomes" id="UP000012283"/>
    </source>
</evidence>
<accession>N4WD62</accession>
<protein>
    <recommendedName>
        <fullName evidence="1">CBS domain-containing protein</fullName>
    </recommendedName>
</protein>
<dbReference type="Gene3D" id="3.10.580.10">
    <property type="entry name" value="CBS-domain"/>
    <property type="match status" value="1"/>
</dbReference>
<dbReference type="Pfam" id="PF00571">
    <property type="entry name" value="CBS"/>
    <property type="match status" value="1"/>
</dbReference>
<reference evidence="2 3" key="1">
    <citation type="submission" date="2013-03" db="EMBL/GenBank/DDBJ databases">
        <title>Draft genome sequence of Gracibacillus halophilus YIM-C55.5, a moderately halophilic and thermophilic organism from the Xiaochaidamu salt lake.</title>
        <authorList>
            <person name="Sugumar T."/>
            <person name="Polireddy D.R."/>
            <person name="Antony A."/>
            <person name="Madhava Y.R."/>
            <person name="Sivakumar N."/>
        </authorList>
    </citation>
    <scope>NUCLEOTIDE SEQUENCE [LARGE SCALE GENOMIC DNA]</scope>
    <source>
        <strain evidence="2 3">YIM-C55.5</strain>
    </source>
</reference>
<proteinExistence type="predicted"/>
<dbReference type="Proteomes" id="UP000012283">
    <property type="component" value="Unassembled WGS sequence"/>
</dbReference>
<dbReference type="InterPro" id="IPR046342">
    <property type="entry name" value="CBS_dom_sf"/>
</dbReference>
<dbReference type="STRING" id="1308866.J416_07182"/>
<dbReference type="CDD" id="cd04643">
    <property type="entry name" value="CBS_pair_bac"/>
    <property type="match status" value="1"/>
</dbReference>
<dbReference type="RefSeq" id="WP_003467221.1">
    <property type="nucleotide sequence ID" value="NZ_APML01000022.1"/>
</dbReference>
<dbReference type="OrthoDB" id="2375431at2"/>
<gene>
    <name evidence="2" type="ORF">J416_07182</name>
</gene>
<evidence type="ECO:0000313" key="2">
    <source>
        <dbReference type="EMBL" id="ENH97204.1"/>
    </source>
</evidence>
<dbReference type="EMBL" id="APML01000022">
    <property type="protein sequence ID" value="ENH97204.1"/>
    <property type="molecule type" value="Genomic_DNA"/>
</dbReference>
<organism evidence="2 3">
    <name type="scientific">Gracilibacillus halophilus YIM-C55.5</name>
    <dbReference type="NCBI Taxonomy" id="1308866"/>
    <lineage>
        <taxon>Bacteria</taxon>
        <taxon>Bacillati</taxon>
        <taxon>Bacillota</taxon>
        <taxon>Bacilli</taxon>
        <taxon>Bacillales</taxon>
        <taxon>Bacillaceae</taxon>
        <taxon>Gracilibacillus</taxon>
    </lineage>
</organism>
<name>N4WD62_9BACI</name>
<keyword evidence="3" id="KW-1185">Reference proteome</keyword>
<dbReference type="SUPFAM" id="SSF54631">
    <property type="entry name" value="CBS-domain pair"/>
    <property type="match status" value="1"/>
</dbReference>
<dbReference type="AlphaFoldDB" id="N4WD62"/>
<evidence type="ECO:0000259" key="1">
    <source>
        <dbReference type="Pfam" id="PF00571"/>
    </source>
</evidence>
<dbReference type="eggNOG" id="COG0517">
    <property type="taxonomic scope" value="Bacteria"/>
</dbReference>
<sequence>MTKLGHLTLADLTVQDLLIPADKVAHVQVGNPAEHALLVLVQSGYASVPVLDMYYKYQGTIGKTKILQNVMGMERFEMEKLSEIKVESVMDVDTPKVTKDMDFLTCLKLVINHPFACVVDEQGYFEGILTRRAILKQVNKSMYID</sequence>
<dbReference type="NCBIfam" id="NF041630">
    <property type="entry name" value="CBS_CbpB"/>
    <property type="match status" value="1"/>
</dbReference>
<dbReference type="InterPro" id="IPR000644">
    <property type="entry name" value="CBS_dom"/>
</dbReference>
<dbReference type="PATRIC" id="fig|1308866.3.peg.1449"/>
<dbReference type="InterPro" id="IPR048125">
    <property type="entry name" value="CBS_CbpB"/>
</dbReference>